<dbReference type="SMART" id="SM00701">
    <property type="entry name" value="PGRP"/>
    <property type="match status" value="1"/>
</dbReference>
<comment type="caution">
    <text evidence="6">The sequence shown here is derived from an EMBL/GenBank/DDBJ whole genome shotgun (WGS) entry which is preliminary data.</text>
</comment>
<feature type="chain" id="PRO_5020328456" description="N-acetylmuramoyl-L-alanine amidase" evidence="3">
    <location>
        <begin position="26"/>
        <end position="313"/>
    </location>
</feature>
<dbReference type="PANTHER" id="PTHR11022:SF41">
    <property type="entry name" value="PEPTIDOGLYCAN-RECOGNITION PROTEIN LC-RELATED"/>
    <property type="match status" value="1"/>
</dbReference>
<dbReference type="SMART" id="SM00644">
    <property type="entry name" value="Ami_2"/>
    <property type="match status" value="1"/>
</dbReference>
<dbReference type="InterPro" id="IPR006619">
    <property type="entry name" value="PGRP_domain_met/bac"/>
</dbReference>
<protein>
    <recommendedName>
        <fullName evidence="8">N-acetylmuramoyl-L-alanine amidase</fullName>
    </recommendedName>
</protein>
<dbReference type="Pfam" id="PF01510">
    <property type="entry name" value="Amidase_2"/>
    <property type="match status" value="1"/>
</dbReference>
<accession>A0A4Q2EIZ7</accession>
<feature type="region of interest" description="Disordered" evidence="2">
    <location>
        <begin position="288"/>
        <end position="313"/>
    </location>
</feature>
<dbReference type="Proteomes" id="UP000290624">
    <property type="component" value="Unassembled WGS sequence"/>
</dbReference>
<feature type="compositionally biased region" description="Low complexity" evidence="2">
    <location>
        <begin position="235"/>
        <end position="258"/>
    </location>
</feature>
<dbReference type="EMBL" id="PPCV01000001">
    <property type="protein sequence ID" value="RXW33339.1"/>
    <property type="molecule type" value="Genomic_DNA"/>
</dbReference>
<evidence type="ECO:0008006" key="8">
    <source>
        <dbReference type="Google" id="ProtNLM"/>
    </source>
</evidence>
<proteinExistence type="inferred from homology"/>
<reference evidence="6 7" key="1">
    <citation type="submission" date="2018-01" db="EMBL/GenBank/DDBJ databases">
        <title>Lactibacter flavus gen. nov., sp. nov., a novel bacterium of the family Propionibacteriaceae isolated from raw milk and dairy products.</title>
        <authorList>
            <person name="Wenning M."/>
            <person name="Breitenwieser F."/>
            <person name="Huptas C."/>
            <person name="von Neubeck M."/>
            <person name="Busse H.-J."/>
            <person name="Scherer S."/>
        </authorList>
    </citation>
    <scope>NUCLEOTIDE SEQUENCE [LARGE SCALE GENOMIC DNA]</scope>
    <source>
        <strain evidence="6 7">VG341</strain>
    </source>
</reference>
<evidence type="ECO:0000256" key="2">
    <source>
        <dbReference type="SAM" id="MobiDB-lite"/>
    </source>
</evidence>
<feature type="domain" description="Peptidoglycan recognition protein family" evidence="5">
    <location>
        <begin position="30"/>
        <end position="177"/>
    </location>
</feature>
<sequence length="313" mass="33052">MRRRDLLAAGALLPLSLWAAPTASAAPRAPDIQPREAWAQGLAPTRALEPERDVRFLLVHHTQTPADAPEAITRRLRSIYAFHTGRERGWADVAYNFFVDPYGTIWEGRAGSIAGPVRGDATGGSQGFAELVCFVGDFTHEAPTNLALEAMTSLLTWLANRDGLAMNETVSFVSRGSNRWPAGATVTTAPIAGHRDMSLTACPGDALYPLVATRLLPDVQRRLAGPPATPEEPPADSASPLPSSASTPEPSTPTQASPDADLPLRGIGVAMTITGALGVALAQRIGGASAEENEGQDDTADNDGRKQADHKRA</sequence>
<evidence type="ECO:0000256" key="1">
    <source>
        <dbReference type="ARBA" id="ARBA00007553"/>
    </source>
</evidence>
<dbReference type="CDD" id="cd06583">
    <property type="entry name" value="PGRP"/>
    <property type="match status" value="1"/>
</dbReference>
<name>A0A4Q2EIZ7_9ACTN</name>
<comment type="similarity">
    <text evidence="1">Belongs to the N-acetylmuramoyl-L-alanine amidase 2 family.</text>
</comment>
<keyword evidence="3" id="KW-0732">Signal</keyword>
<dbReference type="Gene3D" id="3.40.80.10">
    <property type="entry name" value="Peptidoglycan recognition protein-like"/>
    <property type="match status" value="1"/>
</dbReference>
<evidence type="ECO:0000313" key="7">
    <source>
        <dbReference type="Proteomes" id="UP000290624"/>
    </source>
</evidence>
<dbReference type="InterPro" id="IPR002502">
    <property type="entry name" value="Amidase_domain"/>
</dbReference>
<organism evidence="6 7">
    <name type="scientific">Propioniciclava flava</name>
    <dbReference type="NCBI Taxonomy" id="2072026"/>
    <lineage>
        <taxon>Bacteria</taxon>
        <taxon>Bacillati</taxon>
        <taxon>Actinomycetota</taxon>
        <taxon>Actinomycetes</taxon>
        <taxon>Propionibacteriales</taxon>
        <taxon>Propionibacteriaceae</taxon>
        <taxon>Propioniciclava</taxon>
    </lineage>
</organism>
<evidence type="ECO:0000259" key="4">
    <source>
        <dbReference type="SMART" id="SM00644"/>
    </source>
</evidence>
<dbReference type="GO" id="GO:0008270">
    <property type="term" value="F:zinc ion binding"/>
    <property type="evidence" value="ECO:0007669"/>
    <property type="project" value="InterPro"/>
</dbReference>
<keyword evidence="7" id="KW-1185">Reference proteome</keyword>
<dbReference type="RefSeq" id="WP_241653389.1">
    <property type="nucleotide sequence ID" value="NZ_PPCV01000001.1"/>
</dbReference>
<evidence type="ECO:0000256" key="3">
    <source>
        <dbReference type="SAM" id="SignalP"/>
    </source>
</evidence>
<feature type="signal peptide" evidence="3">
    <location>
        <begin position="1"/>
        <end position="25"/>
    </location>
</feature>
<evidence type="ECO:0000313" key="6">
    <source>
        <dbReference type="EMBL" id="RXW33339.1"/>
    </source>
</evidence>
<dbReference type="InterPro" id="IPR036505">
    <property type="entry name" value="Amidase/PGRP_sf"/>
</dbReference>
<dbReference type="AlphaFoldDB" id="A0A4Q2EIZ7"/>
<gene>
    <name evidence="6" type="ORF">C1706_00795</name>
</gene>
<feature type="domain" description="N-acetylmuramoyl-L-alanine amidase" evidence="4">
    <location>
        <begin position="43"/>
        <end position="204"/>
    </location>
</feature>
<feature type="region of interest" description="Disordered" evidence="2">
    <location>
        <begin position="222"/>
        <end position="263"/>
    </location>
</feature>
<feature type="compositionally biased region" description="Acidic residues" evidence="2">
    <location>
        <begin position="291"/>
        <end position="301"/>
    </location>
</feature>
<dbReference type="GO" id="GO:0008745">
    <property type="term" value="F:N-acetylmuramoyl-L-alanine amidase activity"/>
    <property type="evidence" value="ECO:0007669"/>
    <property type="project" value="InterPro"/>
</dbReference>
<dbReference type="InterPro" id="IPR015510">
    <property type="entry name" value="PGRP"/>
</dbReference>
<dbReference type="PANTHER" id="PTHR11022">
    <property type="entry name" value="PEPTIDOGLYCAN RECOGNITION PROTEIN"/>
    <property type="match status" value="1"/>
</dbReference>
<dbReference type="SUPFAM" id="SSF55846">
    <property type="entry name" value="N-acetylmuramoyl-L-alanine amidase-like"/>
    <property type="match status" value="1"/>
</dbReference>
<evidence type="ECO:0000259" key="5">
    <source>
        <dbReference type="SMART" id="SM00701"/>
    </source>
</evidence>
<dbReference type="GO" id="GO:0009253">
    <property type="term" value="P:peptidoglycan catabolic process"/>
    <property type="evidence" value="ECO:0007669"/>
    <property type="project" value="InterPro"/>
</dbReference>